<comment type="caution">
    <text evidence="2">The sequence shown here is derived from an EMBL/GenBank/DDBJ whole genome shotgun (WGS) entry which is preliminary data.</text>
</comment>
<accession>A0A545UBN4</accession>
<evidence type="ECO:0000313" key="3">
    <source>
        <dbReference type="Proteomes" id="UP000315439"/>
    </source>
</evidence>
<organism evidence="2 3">
    <name type="scientific">Aliikangiella coralliicola</name>
    <dbReference type="NCBI Taxonomy" id="2592383"/>
    <lineage>
        <taxon>Bacteria</taxon>
        <taxon>Pseudomonadati</taxon>
        <taxon>Pseudomonadota</taxon>
        <taxon>Gammaproteobacteria</taxon>
        <taxon>Oceanospirillales</taxon>
        <taxon>Pleioneaceae</taxon>
        <taxon>Aliikangiella</taxon>
    </lineage>
</organism>
<dbReference type="Proteomes" id="UP000315439">
    <property type="component" value="Unassembled WGS sequence"/>
</dbReference>
<dbReference type="EMBL" id="VIKS01000009">
    <property type="protein sequence ID" value="TQV86867.1"/>
    <property type="molecule type" value="Genomic_DNA"/>
</dbReference>
<dbReference type="AlphaFoldDB" id="A0A545UBN4"/>
<evidence type="ECO:0000256" key="1">
    <source>
        <dbReference type="SAM" id="SignalP"/>
    </source>
</evidence>
<sequence length="389" mass="43006">MKLLIQSFLGLALILFSASHLFAQSFLSYAANTKDNVLRGMITRHYTKVMDPSSCEFIHSNVLAPRGDQCEPIIAIVPPNYPEIHYFANDSHGKLIKFQASNSNNGLLIKKLSLNSNDIELSRIVSEGRAEIAQQLISFAENFEATNGGNRAIPKAKMVIADNDSSNKPDCEQGEGSELMDSSMDALKNEVSNYLQEQIKEGNYPVYERRENAIRQVNGSFSIGSGGINGTVGGGYTWTTGQYADIDFSDGGTARYVFQGQEPYLDLDNSYTPPRGALNTRYRLSNYFSRAGHWGPLTRVGENIFDEQDACFFEEMETVMRLIATPISDQRGVNAGFAGQCSGGNSYSGDMVTFSYWTQSATWANGTIVITMKKVTVTYPRATYTEMCH</sequence>
<feature type="chain" id="PRO_5022146970" evidence="1">
    <location>
        <begin position="24"/>
        <end position="389"/>
    </location>
</feature>
<name>A0A545UBN4_9GAMM</name>
<feature type="signal peptide" evidence="1">
    <location>
        <begin position="1"/>
        <end position="23"/>
    </location>
</feature>
<reference evidence="2 3" key="1">
    <citation type="submission" date="2019-07" db="EMBL/GenBank/DDBJ databases">
        <title>Draft genome for Aliikangiella sp. M105.</title>
        <authorList>
            <person name="Wang G."/>
        </authorList>
    </citation>
    <scope>NUCLEOTIDE SEQUENCE [LARGE SCALE GENOMIC DNA]</scope>
    <source>
        <strain evidence="2 3">M105</strain>
    </source>
</reference>
<proteinExistence type="predicted"/>
<dbReference type="RefSeq" id="WP_142894296.1">
    <property type="nucleotide sequence ID" value="NZ_ML660165.1"/>
</dbReference>
<gene>
    <name evidence="2" type="ORF">FLL46_13705</name>
</gene>
<keyword evidence="1" id="KW-0732">Signal</keyword>
<protein>
    <submittedName>
        <fullName evidence="2">Uncharacterized protein</fullName>
    </submittedName>
</protein>
<evidence type="ECO:0000313" key="2">
    <source>
        <dbReference type="EMBL" id="TQV86867.1"/>
    </source>
</evidence>
<keyword evidence="3" id="KW-1185">Reference proteome</keyword>